<accession>A0A2T6C237</accession>
<dbReference type="RefSeq" id="WP_108114578.1">
    <property type="nucleotide sequence ID" value="NZ_QBKT01000003.1"/>
</dbReference>
<keyword evidence="2" id="KW-1185">Reference proteome</keyword>
<comment type="caution">
    <text evidence="1">The sequence shown here is derived from an EMBL/GenBank/DDBJ whole genome shotgun (WGS) entry which is preliminary data.</text>
</comment>
<organism evidence="1 2">
    <name type="scientific">Kordia periserrulae</name>
    <dbReference type="NCBI Taxonomy" id="701523"/>
    <lineage>
        <taxon>Bacteria</taxon>
        <taxon>Pseudomonadati</taxon>
        <taxon>Bacteroidota</taxon>
        <taxon>Flavobacteriia</taxon>
        <taxon>Flavobacteriales</taxon>
        <taxon>Flavobacteriaceae</taxon>
        <taxon>Kordia</taxon>
    </lineage>
</organism>
<gene>
    <name evidence="1" type="ORF">C8N46_103481</name>
</gene>
<reference evidence="1 2" key="1">
    <citation type="submission" date="2018-04" db="EMBL/GenBank/DDBJ databases">
        <title>Genomic Encyclopedia of Archaeal and Bacterial Type Strains, Phase II (KMG-II): from individual species to whole genera.</title>
        <authorList>
            <person name="Goeker M."/>
        </authorList>
    </citation>
    <scope>NUCLEOTIDE SEQUENCE [LARGE SCALE GENOMIC DNA]</scope>
    <source>
        <strain evidence="1 2">DSM 25731</strain>
    </source>
</reference>
<evidence type="ECO:0000313" key="2">
    <source>
        <dbReference type="Proteomes" id="UP000244090"/>
    </source>
</evidence>
<sequence length="59" mass="6435">MKKREFKNLVLNKKSISDLENKKGGAVDTIIGCANTGCVGEPKHTCGIINCDLTVDWEV</sequence>
<protein>
    <submittedName>
        <fullName evidence="1">Uncharacterized protein</fullName>
    </submittedName>
</protein>
<proteinExistence type="predicted"/>
<dbReference type="OrthoDB" id="1459723at2"/>
<dbReference type="AlphaFoldDB" id="A0A2T6C237"/>
<dbReference type="EMBL" id="QBKT01000003">
    <property type="protein sequence ID" value="PTX62380.1"/>
    <property type="molecule type" value="Genomic_DNA"/>
</dbReference>
<dbReference type="Proteomes" id="UP000244090">
    <property type="component" value="Unassembled WGS sequence"/>
</dbReference>
<name>A0A2T6C237_9FLAO</name>
<evidence type="ECO:0000313" key="1">
    <source>
        <dbReference type="EMBL" id="PTX62380.1"/>
    </source>
</evidence>